<organism evidence="1 2">
    <name type="scientific">Paracoccidioides lutzii (strain ATCC MYA-826 / Pb01)</name>
    <name type="common">Paracoccidioides brasiliensis</name>
    <dbReference type="NCBI Taxonomy" id="502779"/>
    <lineage>
        <taxon>Eukaryota</taxon>
        <taxon>Fungi</taxon>
        <taxon>Dikarya</taxon>
        <taxon>Ascomycota</taxon>
        <taxon>Pezizomycotina</taxon>
        <taxon>Eurotiomycetes</taxon>
        <taxon>Eurotiomycetidae</taxon>
        <taxon>Onygenales</taxon>
        <taxon>Ajellomycetaceae</taxon>
        <taxon>Paracoccidioides</taxon>
    </lineage>
</organism>
<name>C1HAU8_PARBA</name>
<accession>C1HAU8</accession>
<sequence length="166" mass="18801">MDHRKTQPRSMINLAHSHPRIQTKIKLNRATKSLPPITGNQTRTKELNSILQSGQRIIMAHGSKARTAAKPPQTQPTNQPSLSPGLKFPIPLFLAQHLQKCPSTHPAESVRRNWNYCFLDLGDTLVRPRDFPYQIFLSRGLLDGMDSLEPIYRDNHAKSMNFARAA</sequence>
<dbReference type="EMBL" id="KN294018">
    <property type="protein sequence ID" value="EEH37509.2"/>
    <property type="molecule type" value="Genomic_DNA"/>
</dbReference>
<proteinExistence type="predicted"/>
<evidence type="ECO:0000313" key="2">
    <source>
        <dbReference type="Proteomes" id="UP000002059"/>
    </source>
</evidence>
<dbReference type="HOGENOM" id="CLU_1603256_0_0_1"/>
<dbReference type="Proteomes" id="UP000002059">
    <property type="component" value="Partially assembled WGS sequence"/>
</dbReference>
<dbReference type="VEuPathDB" id="FungiDB:PAAG_07927"/>
<dbReference type="GeneID" id="9093443"/>
<evidence type="ECO:0000313" key="1">
    <source>
        <dbReference type="EMBL" id="EEH37509.2"/>
    </source>
</evidence>
<gene>
    <name evidence="1" type="ORF">PAAG_07927</name>
</gene>
<dbReference type="AlphaFoldDB" id="C1HAU8"/>
<dbReference type="KEGG" id="pbl:PAAG_07927"/>
<reference evidence="1 2" key="1">
    <citation type="journal article" date="2011" name="PLoS Genet.">
        <title>Comparative genomic analysis of human fungal pathogens causing paracoccidioidomycosis.</title>
        <authorList>
            <person name="Desjardins C.A."/>
            <person name="Champion M.D."/>
            <person name="Holder J.W."/>
            <person name="Muszewska A."/>
            <person name="Goldberg J."/>
            <person name="Bailao A.M."/>
            <person name="Brigido M.M."/>
            <person name="Ferreira M.E."/>
            <person name="Garcia A.M."/>
            <person name="Grynberg M."/>
            <person name="Gujja S."/>
            <person name="Heiman D.I."/>
            <person name="Henn M.R."/>
            <person name="Kodira C.D."/>
            <person name="Leon-Narvaez H."/>
            <person name="Longo L.V."/>
            <person name="Ma L.J."/>
            <person name="Malavazi I."/>
            <person name="Matsuo A.L."/>
            <person name="Morais F.V."/>
            <person name="Pereira M."/>
            <person name="Rodriguez-Brito S."/>
            <person name="Sakthikumar S."/>
            <person name="Salem-Izacc S.M."/>
            <person name="Sykes S.M."/>
            <person name="Teixeira M.M."/>
            <person name="Vallejo M.C."/>
            <person name="Walter M.E."/>
            <person name="Yandava C."/>
            <person name="Young S."/>
            <person name="Zeng Q."/>
            <person name="Zucker J."/>
            <person name="Felipe M.S."/>
            <person name="Goldman G.H."/>
            <person name="Haas B.J."/>
            <person name="McEwen J.G."/>
            <person name="Nino-Vega G."/>
            <person name="Puccia R."/>
            <person name="San-Blas G."/>
            <person name="Soares C.M."/>
            <person name="Birren B.W."/>
            <person name="Cuomo C.A."/>
        </authorList>
    </citation>
    <scope>NUCLEOTIDE SEQUENCE [LARGE SCALE GENOMIC DNA]</scope>
    <source>
        <strain evidence="2">ATCC MYA-826 / Pb01</strain>
    </source>
</reference>
<keyword evidence="2" id="KW-1185">Reference proteome</keyword>
<dbReference type="RefSeq" id="XP_015700807.1">
    <property type="nucleotide sequence ID" value="XM_015846372.1"/>
</dbReference>
<protein>
    <submittedName>
        <fullName evidence="1">Uncharacterized protein</fullName>
    </submittedName>
</protein>